<dbReference type="AlphaFoldDB" id="A0A9N9CB66"/>
<accession>A0A9N9CB66</accession>
<reference evidence="1" key="1">
    <citation type="submission" date="2021-06" db="EMBL/GenBank/DDBJ databases">
        <authorList>
            <person name="Kallberg Y."/>
            <person name="Tangrot J."/>
            <person name="Rosling A."/>
        </authorList>
    </citation>
    <scope>NUCLEOTIDE SEQUENCE</scope>
    <source>
        <strain evidence="1">BR232B</strain>
    </source>
</reference>
<comment type="caution">
    <text evidence="1">The sequence shown here is derived from an EMBL/GenBank/DDBJ whole genome shotgun (WGS) entry which is preliminary data.</text>
</comment>
<name>A0A9N9CB66_9GLOM</name>
<keyword evidence="2" id="KW-1185">Reference proteome</keyword>
<protein>
    <submittedName>
        <fullName evidence="1">7314_t:CDS:1</fullName>
    </submittedName>
</protein>
<evidence type="ECO:0000313" key="1">
    <source>
        <dbReference type="EMBL" id="CAG8597131.1"/>
    </source>
</evidence>
<proteinExistence type="predicted"/>
<gene>
    <name evidence="1" type="ORF">PBRASI_LOCUS7442</name>
</gene>
<dbReference type="EMBL" id="CAJVPI010001142">
    <property type="protein sequence ID" value="CAG8597131.1"/>
    <property type="molecule type" value="Genomic_DNA"/>
</dbReference>
<evidence type="ECO:0000313" key="2">
    <source>
        <dbReference type="Proteomes" id="UP000789739"/>
    </source>
</evidence>
<sequence length="218" mass="23703">MSISGNDLWISSGILGWAAAPTPPKGNQATPATVGLAAVAQQFSATTASGSGSSLEARALEATPTLLREGTNQFQRADMEGVELPAVLRATTPPPFTVEGPVTPKKGKKRMAKEDCWKPSKEEVEKYILDLNLCALCWREGHNGETCPFFGGQFDMGRVMSHPKFQPYLRRWQQNRKKRGSNWILEDQATEAIVAIPPFCTACKAPGHMSDDVECPGK</sequence>
<dbReference type="Proteomes" id="UP000789739">
    <property type="component" value="Unassembled WGS sequence"/>
</dbReference>
<organism evidence="1 2">
    <name type="scientific">Paraglomus brasilianum</name>
    <dbReference type="NCBI Taxonomy" id="144538"/>
    <lineage>
        <taxon>Eukaryota</taxon>
        <taxon>Fungi</taxon>
        <taxon>Fungi incertae sedis</taxon>
        <taxon>Mucoromycota</taxon>
        <taxon>Glomeromycotina</taxon>
        <taxon>Glomeromycetes</taxon>
        <taxon>Paraglomerales</taxon>
        <taxon>Paraglomeraceae</taxon>
        <taxon>Paraglomus</taxon>
    </lineage>
</organism>